<organism evidence="1 2">
    <name type="scientific">Psychroflexus lacisalsi</name>
    <dbReference type="NCBI Taxonomy" id="503928"/>
    <lineage>
        <taxon>Bacteria</taxon>
        <taxon>Pseudomonadati</taxon>
        <taxon>Bacteroidota</taxon>
        <taxon>Flavobacteriia</taxon>
        <taxon>Flavobacteriales</taxon>
        <taxon>Flavobacteriaceae</taxon>
        <taxon>Psychroflexus</taxon>
    </lineage>
</organism>
<keyword evidence="2" id="KW-1185">Reference proteome</keyword>
<gene>
    <name evidence="1" type="ORF">GCM10009433_10540</name>
</gene>
<comment type="caution">
    <text evidence="1">The sequence shown here is derived from an EMBL/GenBank/DDBJ whole genome shotgun (WGS) entry which is preliminary data.</text>
</comment>
<dbReference type="Proteomes" id="UP001500185">
    <property type="component" value="Unassembled WGS sequence"/>
</dbReference>
<protein>
    <recommendedName>
        <fullName evidence="3">TonB-dependent receptor plug domain-containing protein</fullName>
    </recommendedName>
</protein>
<reference evidence="1 2" key="1">
    <citation type="journal article" date="2019" name="Int. J. Syst. Evol. Microbiol.">
        <title>The Global Catalogue of Microorganisms (GCM) 10K type strain sequencing project: providing services to taxonomists for standard genome sequencing and annotation.</title>
        <authorList>
            <consortium name="The Broad Institute Genomics Platform"/>
            <consortium name="The Broad Institute Genome Sequencing Center for Infectious Disease"/>
            <person name="Wu L."/>
            <person name="Ma J."/>
        </authorList>
    </citation>
    <scope>NUCLEOTIDE SEQUENCE [LARGE SCALE GENOMIC DNA]</scope>
    <source>
        <strain evidence="1 2">JCM 16231</strain>
    </source>
</reference>
<dbReference type="EMBL" id="BAAAGG010000005">
    <property type="protein sequence ID" value="GAA0755746.1"/>
    <property type="molecule type" value="Genomic_DNA"/>
</dbReference>
<proteinExistence type="predicted"/>
<accession>A0ABN1K5U5</accession>
<dbReference type="RefSeq" id="WP_262901809.1">
    <property type="nucleotide sequence ID" value="NZ_BAAAGG010000005.1"/>
</dbReference>
<sequence length="235" mass="25902">MSSATIFIESPKDSTLLNYTISNNSGNFELIFKTKEASSRLNISYTGMQAYFRLIDLTTNKIDLGNIPLKELASNLDEVIVNVNRSPITIKKDTLEFNAASFKTRPDANLEETLKQLPGVEVDAAGNTTVNGKPVQRILVNGKEFIGNDPKIATKNLPKEIISKIQVVDTKTQSQEFTGEEGDSENKTVNITIDEDKNKGYFSRATVGGGADERYEMSGIGNYFEDDMRLSVLAS</sequence>
<evidence type="ECO:0000313" key="1">
    <source>
        <dbReference type="EMBL" id="GAA0755746.1"/>
    </source>
</evidence>
<evidence type="ECO:0008006" key="3">
    <source>
        <dbReference type="Google" id="ProtNLM"/>
    </source>
</evidence>
<dbReference type="SUPFAM" id="SSF56935">
    <property type="entry name" value="Porins"/>
    <property type="match status" value="1"/>
</dbReference>
<name>A0ABN1K5U5_9FLAO</name>
<evidence type="ECO:0000313" key="2">
    <source>
        <dbReference type="Proteomes" id="UP001500185"/>
    </source>
</evidence>